<dbReference type="InterPro" id="IPR044742">
    <property type="entry name" value="DEAD/DEAH_RhlB"/>
</dbReference>
<dbReference type="SMART" id="SM00490">
    <property type="entry name" value="HELICc"/>
    <property type="match status" value="1"/>
</dbReference>
<evidence type="ECO:0000256" key="7">
    <source>
        <dbReference type="SAM" id="MobiDB-lite"/>
    </source>
</evidence>
<dbReference type="GO" id="GO:0005829">
    <property type="term" value="C:cytosol"/>
    <property type="evidence" value="ECO:0007669"/>
    <property type="project" value="TreeGrafter"/>
</dbReference>
<dbReference type="Gene3D" id="3.40.50.300">
    <property type="entry name" value="P-loop containing nucleotide triphosphate hydrolases"/>
    <property type="match status" value="2"/>
</dbReference>
<dbReference type="PANTHER" id="PTHR47959:SF13">
    <property type="entry name" value="ATP-DEPENDENT RNA HELICASE RHLE"/>
    <property type="match status" value="1"/>
</dbReference>
<dbReference type="GO" id="GO:0016787">
    <property type="term" value="F:hydrolase activity"/>
    <property type="evidence" value="ECO:0007669"/>
    <property type="project" value="UniProtKB-KW"/>
</dbReference>
<dbReference type="CDD" id="cd18787">
    <property type="entry name" value="SF2_C_DEAD"/>
    <property type="match status" value="1"/>
</dbReference>
<evidence type="ECO:0000256" key="6">
    <source>
        <dbReference type="PROSITE-ProRule" id="PRU00552"/>
    </source>
</evidence>
<evidence type="ECO:0000313" key="12">
    <source>
        <dbReference type="Proteomes" id="UP000006051"/>
    </source>
</evidence>
<evidence type="ECO:0000259" key="10">
    <source>
        <dbReference type="PROSITE" id="PS51195"/>
    </source>
</evidence>
<keyword evidence="1" id="KW-0547">Nucleotide-binding</keyword>
<organism evidence="11 12">
    <name type="scientific">Ornithobacterium rhinotracheale (strain ATCC 51463 / DSM 15997 / CCUG 23171 / CIP 104009 / LMG 9086)</name>
    <dbReference type="NCBI Taxonomy" id="867902"/>
    <lineage>
        <taxon>Bacteria</taxon>
        <taxon>Pseudomonadati</taxon>
        <taxon>Bacteroidota</taxon>
        <taxon>Flavobacteriia</taxon>
        <taxon>Flavobacteriales</taxon>
        <taxon>Weeksellaceae</taxon>
        <taxon>Ornithobacterium</taxon>
    </lineage>
</organism>
<dbReference type="GO" id="GO:0003724">
    <property type="term" value="F:RNA helicase activity"/>
    <property type="evidence" value="ECO:0007669"/>
    <property type="project" value="InterPro"/>
</dbReference>
<evidence type="ECO:0000256" key="4">
    <source>
        <dbReference type="ARBA" id="ARBA00022840"/>
    </source>
</evidence>
<dbReference type="InterPro" id="IPR011545">
    <property type="entry name" value="DEAD/DEAH_box_helicase_dom"/>
</dbReference>
<reference evidence="11 12" key="1">
    <citation type="submission" date="2012-06" db="EMBL/GenBank/DDBJ databases">
        <title>The complete genome of Ornithobacterium rhinotracheale DSM 15997.</title>
        <authorList>
            <consortium name="US DOE Joint Genome Institute (JGI-PGF)"/>
            <person name="Lucas S."/>
            <person name="Copeland A."/>
            <person name="Lapidus A."/>
            <person name="Goodwin L."/>
            <person name="Pitluck S."/>
            <person name="Peters L."/>
            <person name="Mikhailova N."/>
            <person name="Teshima H."/>
            <person name="Kyrpides N."/>
            <person name="Mavromatis K."/>
            <person name="Pagani I."/>
            <person name="Ivanova N."/>
            <person name="Ovchinnikova G."/>
            <person name="Zeytun A."/>
            <person name="Detter J.C."/>
            <person name="Han C."/>
            <person name="Land M."/>
            <person name="Hauser L."/>
            <person name="Markowitz V."/>
            <person name="Cheng J.-F."/>
            <person name="Hugenholtz P."/>
            <person name="Woyke T."/>
            <person name="Wu D."/>
            <person name="Lang E."/>
            <person name="Kopitz M."/>
            <person name="Brambilla E."/>
            <person name="Klenk H.-P."/>
            <person name="Eisen J.A."/>
        </authorList>
    </citation>
    <scope>NUCLEOTIDE SEQUENCE [LARGE SCALE GENOMIC DNA]</scope>
    <source>
        <strain evidence="12">ATCC 51463 / DSM 15997 / CCUG 23171 / LMG 9086</strain>
    </source>
</reference>
<dbReference type="PANTHER" id="PTHR47959">
    <property type="entry name" value="ATP-DEPENDENT RNA HELICASE RHLE-RELATED"/>
    <property type="match status" value="1"/>
</dbReference>
<dbReference type="InterPro" id="IPR001650">
    <property type="entry name" value="Helicase_C-like"/>
</dbReference>
<gene>
    <name evidence="11" type="ordered locus">Ornrh_1375</name>
</gene>
<evidence type="ECO:0000256" key="1">
    <source>
        <dbReference type="ARBA" id="ARBA00022741"/>
    </source>
</evidence>
<dbReference type="RefSeq" id="WP_014791113.1">
    <property type="nucleotide sequence ID" value="NC_018016.1"/>
</dbReference>
<evidence type="ECO:0000256" key="3">
    <source>
        <dbReference type="ARBA" id="ARBA00022806"/>
    </source>
</evidence>
<sequence>MRKSNNSFSGSKSGRGKRGFASKKNGKSFTKSKRNASFGDAERGGREEKSFKFKGGKSRRPSGGGGRGKAKGGNGKKRGNFIPVEKFIHKGRPIQEVKYEATQRYDEMPIHPKLLKNILNMGFTMPTEIQEKAFMPISEIKDVLGVANTGTGKTAAYLIPIINAMLMSETRFFGLVMVPTRELAEQVEDEFRKLSKGLKLFGTSFIGGRSISNDLRKLRKDFDIVIGTPGRLVDLSKRNALKFENFSVLILDEFDRMLDMGFSQDVNFITQKMTNRDQTLLFSATVDQAQKEIVDNILDNPVEIKVSQGNATAEHIDQDVMYYKRRDKFDVLLSLLEEEGFEKVMIFAETKRAVSELSDKLKKAKIKSDEIHGDKTQSYRKIALKDFKSGKIKVLVGTDVAARGLDISDVTHVINYQVPQDYETYIHRIGRTGRAGKKGKAYTFVEKK</sequence>
<dbReference type="STRING" id="867902.Ornrh_1375"/>
<dbReference type="GeneID" id="71568830"/>
<feature type="compositionally biased region" description="Low complexity" evidence="7">
    <location>
        <begin position="1"/>
        <end position="12"/>
    </location>
</feature>
<dbReference type="SUPFAM" id="SSF52540">
    <property type="entry name" value="P-loop containing nucleoside triphosphate hydrolases"/>
    <property type="match status" value="1"/>
</dbReference>
<evidence type="ECO:0000259" key="8">
    <source>
        <dbReference type="PROSITE" id="PS51192"/>
    </source>
</evidence>
<feature type="domain" description="Helicase C-terminal" evidence="9">
    <location>
        <begin position="328"/>
        <end position="448"/>
    </location>
</feature>
<evidence type="ECO:0000256" key="2">
    <source>
        <dbReference type="ARBA" id="ARBA00022801"/>
    </source>
</evidence>
<dbReference type="eggNOG" id="COG0513">
    <property type="taxonomic scope" value="Bacteria"/>
</dbReference>
<evidence type="ECO:0000313" key="11">
    <source>
        <dbReference type="EMBL" id="AFL97548.1"/>
    </source>
</evidence>
<dbReference type="InterPro" id="IPR027417">
    <property type="entry name" value="P-loop_NTPase"/>
</dbReference>
<dbReference type="CDD" id="cd00268">
    <property type="entry name" value="DEADc"/>
    <property type="match status" value="1"/>
</dbReference>
<feature type="compositionally biased region" description="Basic and acidic residues" evidence="7">
    <location>
        <begin position="40"/>
        <end position="51"/>
    </location>
</feature>
<accession>I4A0R4</accession>
<feature type="compositionally biased region" description="Basic residues" evidence="7">
    <location>
        <begin position="68"/>
        <end position="79"/>
    </location>
</feature>
<dbReference type="PROSITE" id="PS51194">
    <property type="entry name" value="HELICASE_CTER"/>
    <property type="match status" value="1"/>
</dbReference>
<feature type="short sequence motif" description="Q motif" evidence="6">
    <location>
        <begin position="103"/>
        <end position="131"/>
    </location>
</feature>
<dbReference type="GeneID" id="97258029"/>
<name>I4A0R4_ORNRL</name>
<dbReference type="HOGENOM" id="CLU_003041_1_3_10"/>
<feature type="compositionally biased region" description="Basic residues" evidence="7">
    <location>
        <begin position="14"/>
        <end position="34"/>
    </location>
</feature>
<keyword evidence="12" id="KW-1185">Reference proteome</keyword>
<dbReference type="Pfam" id="PF00270">
    <property type="entry name" value="DEAD"/>
    <property type="match status" value="1"/>
</dbReference>
<evidence type="ECO:0000256" key="5">
    <source>
        <dbReference type="ARBA" id="ARBA00038437"/>
    </source>
</evidence>
<dbReference type="InterPro" id="IPR014001">
    <property type="entry name" value="Helicase_ATP-bd"/>
</dbReference>
<evidence type="ECO:0000259" key="9">
    <source>
        <dbReference type="PROSITE" id="PS51194"/>
    </source>
</evidence>
<dbReference type="PROSITE" id="PS51192">
    <property type="entry name" value="HELICASE_ATP_BIND_1"/>
    <property type="match status" value="1"/>
</dbReference>
<dbReference type="Proteomes" id="UP000006051">
    <property type="component" value="Chromosome"/>
</dbReference>
<dbReference type="AlphaFoldDB" id="I4A0R4"/>
<feature type="domain" description="DEAD-box RNA helicase Q" evidence="10">
    <location>
        <begin position="103"/>
        <end position="131"/>
    </location>
</feature>
<keyword evidence="4" id="KW-0067">ATP-binding</keyword>
<dbReference type="GO" id="GO:0003676">
    <property type="term" value="F:nucleic acid binding"/>
    <property type="evidence" value="ECO:0007669"/>
    <property type="project" value="InterPro"/>
</dbReference>
<dbReference type="SMART" id="SM00487">
    <property type="entry name" value="DEXDc"/>
    <property type="match status" value="1"/>
</dbReference>
<protein>
    <submittedName>
        <fullName evidence="11">DNA/RNA helicase, superfamily II</fullName>
    </submittedName>
</protein>
<dbReference type="KEGG" id="orh:Ornrh_1375"/>
<dbReference type="InterPro" id="IPR050079">
    <property type="entry name" value="DEAD_box_RNA_helicase"/>
</dbReference>
<comment type="similarity">
    <text evidence="5">Belongs to the DEAD box helicase family.</text>
</comment>
<proteinExistence type="inferred from homology"/>
<dbReference type="PROSITE" id="PS51195">
    <property type="entry name" value="Q_MOTIF"/>
    <property type="match status" value="1"/>
</dbReference>
<feature type="region of interest" description="Disordered" evidence="7">
    <location>
        <begin position="1"/>
        <end position="80"/>
    </location>
</feature>
<dbReference type="Pfam" id="PF00271">
    <property type="entry name" value="Helicase_C"/>
    <property type="match status" value="1"/>
</dbReference>
<keyword evidence="2" id="KW-0378">Hydrolase</keyword>
<dbReference type="GO" id="GO:0005524">
    <property type="term" value="F:ATP binding"/>
    <property type="evidence" value="ECO:0007669"/>
    <property type="project" value="UniProtKB-KW"/>
</dbReference>
<feature type="domain" description="Helicase ATP-binding" evidence="8">
    <location>
        <begin position="134"/>
        <end position="304"/>
    </location>
</feature>
<keyword evidence="3 11" id="KW-0347">Helicase</keyword>
<dbReference type="EMBL" id="CP003283">
    <property type="protein sequence ID" value="AFL97548.1"/>
    <property type="molecule type" value="Genomic_DNA"/>
</dbReference>
<dbReference type="InterPro" id="IPR014014">
    <property type="entry name" value="RNA_helicase_DEAD_Q_motif"/>
</dbReference>